<keyword evidence="2" id="KW-1185">Reference proteome</keyword>
<keyword evidence="1" id="KW-0808">Transferase</keyword>
<organism evidence="1 2">
    <name type="scientific">Pluteus cervinus</name>
    <dbReference type="NCBI Taxonomy" id="181527"/>
    <lineage>
        <taxon>Eukaryota</taxon>
        <taxon>Fungi</taxon>
        <taxon>Dikarya</taxon>
        <taxon>Basidiomycota</taxon>
        <taxon>Agaricomycotina</taxon>
        <taxon>Agaricomycetes</taxon>
        <taxon>Agaricomycetidae</taxon>
        <taxon>Agaricales</taxon>
        <taxon>Pluteineae</taxon>
        <taxon>Pluteaceae</taxon>
        <taxon>Pluteus</taxon>
    </lineage>
</organism>
<accession>A0ACD3B2B8</accession>
<name>A0ACD3B2B8_9AGAR</name>
<dbReference type="EMBL" id="ML208294">
    <property type="protein sequence ID" value="TFK71744.1"/>
    <property type="molecule type" value="Genomic_DNA"/>
</dbReference>
<evidence type="ECO:0000313" key="1">
    <source>
        <dbReference type="EMBL" id="TFK71744.1"/>
    </source>
</evidence>
<dbReference type="Proteomes" id="UP000308600">
    <property type="component" value="Unassembled WGS sequence"/>
</dbReference>
<gene>
    <name evidence="1" type="ORF">BDN72DRAFT_887537</name>
</gene>
<protein>
    <submittedName>
        <fullName evidence="1">AGC/NDR protein kinase</fullName>
    </submittedName>
</protein>
<sequence>MAAARQKAQSGQPASSGTPIRTQIPLTGGPSSPTKQPISGLPQPTIYQANQYYRDVHMETAKGVPTAGGYGGDVRMNTAKPFPLNEDITMETARGAGTTVRQSGFQVWEKELLASSEIKRKATVAQLYFLDYYFQLLGYISARKERRGAFDKDTATRNLNDAEFKKEFKSYCGRERVLLRRRRTKLKVEQFHIIAQVGQGGYGEVFLARKTDSGEVCALKKMKKRTLFKMDEIRHVLVERDILTATKTPWLVRLLYAFQDPQHVYLAMEYVPGGDFRTLLNNSGVLKEEHARFYISEMFAGVNELHKLGYIHRDLKPENFLVDGTGHVKLTDFGLATGALNPKLIESLKVKLDKVKDKEIIHRSTMERRSIYRSIRNEDPRYADSIVGSPDYMAPEVLRGKPYTYSVDYWSLGCILFEFLAGFPPFSGRTPEETWTNLKNWTKVLQRPEYDRPEDIIFNLSDVAWDAISRLISHASLRYSTLAQVTEHPFFVPVKWEDLRNVRAPFVPALDSDTDTGYYDDFTSAEDMAKYAEVKEKQRNVDAVREKEEPFGRGVWVGFTFGKNGPGTKANFGGGSEDVFNTIF</sequence>
<reference evidence="1 2" key="1">
    <citation type="journal article" date="2019" name="Nat. Ecol. Evol.">
        <title>Megaphylogeny resolves global patterns of mushroom evolution.</title>
        <authorList>
            <person name="Varga T."/>
            <person name="Krizsan K."/>
            <person name="Foldi C."/>
            <person name="Dima B."/>
            <person name="Sanchez-Garcia M."/>
            <person name="Sanchez-Ramirez S."/>
            <person name="Szollosi G.J."/>
            <person name="Szarkandi J.G."/>
            <person name="Papp V."/>
            <person name="Albert L."/>
            <person name="Andreopoulos W."/>
            <person name="Angelini C."/>
            <person name="Antonin V."/>
            <person name="Barry K.W."/>
            <person name="Bougher N.L."/>
            <person name="Buchanan P."/>
            <person name="Buyck B."/>
            <person name="Bense V."/>
            <person name="Catcheside P."/>
            <person name="Chovatia M."/>
            <person name="Cooper J."/>
            <person name="Damon W."/>
            <person name="Desjardin D."/>
            <person name="Finy P."/>
            <person name="Geml J."/>
            <person name="Haridas S."/>
            <person name="Hughes K."/>
            <person name="Justo A."/>
            <person name="Karasinski D."/>
            <person name="Kautmanova I."/>
            <person name="Kiss B."/>
            <person name="Kocsube S."/>
            <person name="Kotiranta H."/>
            <person name="LaButti K.M."/>
            <person name="Lechner B.E."/>
            <person name="Liimatainen K."/>
            <person name="Lipzen A."/>
            <person name="Lukacs Z."/>
            <person name="Mihaltcheva S."/>
            <person name="Morgado L.N."/>
            <person name="Niskanen T."/>
            <person name="Noordeloos M.E."/>
            <person name="Ohm R.A."/>
            <person name="Ortiz-Santana B."/>
            <person name="Ovrebo C."/>
            <person name="Racz N."/>
            <person name="Riley R."/>
            <person name="Savchenko A."/>
            <person name="Shiryaev A."/>
            <person name="Soop K."/>
            <person name="Spirin V."/>
            <person name="Szebenyi C."/>
            <person name="Tomsovsky M."/>
            <person name="Tulloss R.E."/>
            <person name="Uehling J."/>
            <person name="Grigoriev I.V."/>
            <person name="Vagvolgyi C."/>
            <person name="Papp T."/>
            <person name="Martin F.M."/>
            <person name="Miettinen O."/>
            <person name="Hibbett D.S."/>
            <person name="Nagy L.G."/>
        </authorList>
    </citation>
    <scope>NUCLEOTIDE SEQUENCE [LARGE SCALE GENOMIC DNA]</scope>
    <source>
        <strain evidence="1 2">NL-1719</strain>
    </source>
</reference>
<evidence type="ECO:0000313" key="2">
    <source>
        <dbReference type="Proteomes" id="UP000308600"/>
    </source>
</evidence>
<keyword evidence="1" id="KW-0418">Kinase</keyword>
<proteinExistence type="predicted"/>